<feature type="binding site" evidence="2">
    <location>
        <position position="98"/>
    </location>
    <ligand>
        <name>substrate</name>
    </ligand>
</feature>
<dbReference type="Proteomes" id="UP000271031">
    <property type="component" value="Unassembled WGS sequence"/>
</dbReference>
<keyword evidence="6" id="KW-1185">Reference proteome</keyword>
<dbReference type="EMBL" id="RHHQ01000012">
    <property type="protein sequence ID" value="RNB87116.1"/>
    <property type="molecule type" value="Genomic_DNA"/>
</dbReference>
<evidence type="ECO:0000259" key="4">
    <source>
        <dbReference type="Pfam" id="PF12146"/>
    </source>
</evidence>
<dbReference type="OrthoDB" id="9786110at2"/>
<protein>
    <submittedName>
        <fullName evidence="5">Alpha/beta fold hydrolase</fullName>
    </submittedName>
</protein>
<organism evidence="5 6">
    <name type="scientific">Brevibacillus fluminis</name>
    <dbReference type="NCBI Taxonomy" id="511487"/>
    <lineage>
        <taxon>Bacteria</taxon>
        <taxon>Bacillati</taxon>
        <taxon>Bacillota</taxon>
        <taxon>Bacilli</taxon>
        <taxon>Bacillales</taxon>
        <taxon>Paenibacillaceae</taxon>
        <taxon>Brevibacillus</taxon>
    </lineage>
</organism>
<dbReference type="SUPFAM" id="SSF53474">
    <property type="entry name" value="alpha/beta-Hydrolases"/>
    <property type="match status" value="1"/>
</dbReference>
<dbReference type="InterPro" id="IPR012354">
    <property type="entry name" value="Esterase_lipase"/>
</dbReference>
<evidence type="ECO:0000313" key="5">
    <source>
        <dbReference type="EMBL" id="RNB87116.1"/>
    </source>
</evidence>
<proteinExistence type="predicted"/>
<dbReference type="InterPro" id="IPR051044">
    <property type="entry name" value="MAG_DAG_Lipase"/>
</dbReference>
<dbReference type="AlphaFoldDB" id="A0A3M8DGI9"/>
<dbReference type="RefSeq" id="WP_122918815.1">
    <property type="nucleotide sequence ID" value="NZ_RHHQ01000012.1"/>
</dbReference>
<dbReference type="InterPro" id="IPR022742">
    <property type="entry name" value="Hydrolase_4"/>
</dbReference>
<dbReference type="Pfam" id="PF12146">
    <property type="entry name" value="Hydrolase_4"/>
    <property type="match status" value="1"/>
</dbReference>
<evidence type="ECO:0000256" key="1">
    <source>
        <dbReference type="PIRSR" id="PIRSR017388-1"/>
    </source>
</evidence>
<sequence length="253" mass="27582">MSQSFPVLAGAEPFFSKGNHIGVLVQHGFTGTPQSIRYLAEHLAACGFTVLAPLLKGHGTHYEDLERTTYEDWIASAEEGYQLLAAQCDHVFVAGLSMGGTIALHLAHRFPETGGLMLINAAVKVENFETLASVTTDSYLTGIGSDIKDPDAQELVYPQVPIAAVKQFLTFKEQVRKKLPFINCPALVFVSADDHVVPPTDSDYILEHLHSTEKRKVVLSNSYHVATLDHDKQAIAEQCAAFIGRIVQGHSQA</sequence>
<dbReference type="PANTHER" id="PTHR11614">
    <property type="entry name" value="PHOSPHOLIPASE-RELATED"/>
    <property type="match status" value="1"/>
</dbReference>
<feature type="binding site" evidence="2">
    <location>
        <position position="29"/>
    </location>
    <ligand>
        <name>substrate</name>
    </ligand>
</feature>
<evidence type="ECO:0000256" key="2">
    <source>
        <dbReference type="PIRSR" id="PIRSR017388-2"/>
    </source>
</evidence>
<dbReference type="PIRSF" id="PIRSF017388">
    <property type="entry name" value="Esterase_lipase"/>
    <property type="match status" value="1"/>
</dbReference>
<accession>A0A3M8DGI9</accession>
<evidence type="ECO:0000256" key="3">
    <source>
        <dbReference type="PIRSR" id="PIRSR017388-3"/>
    </source>
</evidence>
<comment type="caution">
    <text evidence="5">The sequence shown here is derived from an EMBL/GenBank/DDBJ whole genome shotgun (WGS) entry which is preliminary data.</text>
</comment>
<feature type="domain" description="Serine aminopeptidase S33" evidence="4">
    <location>
        <begin position="23"/>
        <end position="229"/>
    </location>
</feature>
<keyword evidence="5" id="KW-0378">Hydrolase</keyword>
<name>A0A3M8DGI9_9BACL</name>
<feature type="active site" description="Charge relay system" evidence="1">
    <location>
        <position position="194"/>
    </location>
</feature>
<reference evidence="5 6" key="1">
    <citation type="submission" date="2018-10" db="EMBL/GenBank/DDBJ databases">
        <title>Phylogenomics of Brevibacillus.</title>
        <authorList>
            <person name="Dunlap C."/>
        </authorList>
    </citation>
    <scope>NUCLEOTIDE SEQUENCE [LARGE SCALE GENOMIC DNA]</scope>
    <source>
        <strain evidence="5 6">JCM 15716</strain>
    </source>
</reference>
<feature type="site" description="Important for substrate specificity" evidence="3">
    <location>
        <position position="143"/>
    </location>
</feature>
<feature type="active site" description="Nucleophile" evidence="1">
    <location>
        <position position="97"/>
    </location>
</feature>
<feature type="active site" description="Charge relay system" evidence="1">
    <location>
        <position position="224"/>
    </location>
</feature>
<dbReference type="Gene3D" id="3.40.50.1820">
    <property type="entry name" value="alpha/beta hydrolase"/>
    <property type="match status" value="1"/>
</dbReference>
<gene>
    <name evidence="5" type="ORF">EDM56_15615</name>
</gene>
<dbReference type="InterPro" id="IPR029058">
    <property type="entry name" value="AB_hydrolase_fold"/>
</dbReference>
<evidence type="ECO:0000313" key="6">
    <source>
        <dbReference type="Proteomes" id="UP000271031"/>
    </source>
</evidence>
<dbReference type="GO" id="GO:0052689">
    <property type="term" value="F:carboxylic ester hydrolase activity"/>
    <property type="evidence" value="ECO:0007669"/>
    <property type="project" value="InterPro"/>
</dbReference>